<dbReference type="InterPro" id="IPR036388">
    <property type="entry name" value="WH-like_DNA-bd_sf"/>
</dbReference>
<dbReference type="Pfam" id="PF00126">
    <property type="entry name" value="HTH_1"/>
    <property type="match status" value="1"/>
</dbReference>
<reference evidence="6 7" key="1">
    <citation type="submission" date="2017-09" db="EMBL/GenBank/DDBJ databases">
        <title>Sphingomonas adhaesiva DSM 7418, whole genome shotgun sequence.</title>
        <authorList>
            <person name="Feng G."/>
            <person name="Zhu H."/>
        </authorList>
    </citation>
    <scope>NUCLEOTIDE SEQUENCE [LARGE SCALE GENOMIC DNA]</scope>
    <source>
        <strain evidence="6 7">DSM 7418</strain>
    </source>
</reference>
<evidence type="ECO:0000256" key="2">
    <source>
        <dbReference type="ARBA" id="ARBA00023015"/>
    </source>
</evidence>
<dbReference type="GO" id="GO:0003677">
    <property type="term" value="F:DNA binding"/>
    <property type="evidence" value="ECO:0007669"/>
    <property type="project" value="UniProtKB-KW"/>
</dbReference>
<dbReference type="SUPFAM" id="SSF53850">
    <property type="entry name" value="Periplasmic binding protein-like II"/>
    <property type="match status" value="1"/>
</dbReference>
<dbReference type="Gene3D" id="3.40.190.10">
    <property type="entry name" value="Periplasmic binding protein-like II"/>
    <property type="match status" value="2"/>
</dbReference>
<dbReference type="EMBL" id="NWVC01000002">
    <property type="protein sequence ID" value="PCG15028.1"/>
    <property type="molecule type" value="Genomic_DNA"/>
</dbReference>
<evidence type="ECO:0000256" key="1">
    <source>
        <dbReference type="ARBA" id="ARBA00009437"/>
    </source>
</evidence>
<keyword evidence="2" id="KW-0805">Transcription regulation</keyword>
<name>A0A2A4IA50_9SPHN</name>
<dbReference type="InterPro" id="IPR005119">
    <property type="entry name" value="LysR_subst-bd"/>
</dbReference>
<dbReference type="InterPro" id="IPR000847">
    <property type="entry name" value="LysR_HTH_N"/>
</dbReference>
<protein>
    <submittedName>
        <fullName evidence="6">LysR family transcriptional regulator</fullName>
    </submittedName>
</protein>
<evidence type="ECO:0000313" key="7">
    <source>
        <dbReference type="Proteomes" id="UP000218323"/>
    </source>
</evidence>
<gene>
    <name evidence="6" type="ORF">COA07_05610</name>
</gene>
<comment type="caution">
    <text evidence="6">The sequence shown here is derived from an EMBL/GenBank/DDBJ whole genome shotgun (WGS) entry which is preliminary data.</text>
</comment>
<evidence type="ECO:0000256" key="4">
    <source>
        <dbReference type="ARBA" id="ARBA00023163"/>
    </source>
</evidence>
<sequence>MDRSMDLDARPHRAFIAIAETGSFSRAAAMLHISQPALSAQIKEFERRLGFRLLDRTSRKVSLTIEGRLFLDRSRRLVRETEWANNAARDIRNNQLRVGTAHYTAEIAERNRIIDDFVAGQPDVPLRVMRRSAEQLRDDLDRGDIDIAITLQLVPPDDTPTRADAAPSWVVAERALTLQLPHGDELAHGAEAIPAAALRGRAIAMIDRSHGVAIAESVGKAIVDAGAQPRSLPEGDGKAVLRQSARLGIAAVDLGWFDPPCATTVRRAVEGWTVHTRLVAMANPGRRRAGTDRFIDRLRAVAPPS</sequence>
<organism evidence="6 7">
    <name type="scientific">Sphingomonas adhaesiva</name>
    <dbReference type="NCBI Taxonomy" id="28212"/>
    <lineage>
        <taxon>Bacteria</taxon>
        <taxon>Pseudomonadati</taxon>
        <taxon>Pseudomonadota</taxon>
        <taxon>Alphaproteobacteria</taxon>
        <taxon>Sphingomonadales</taxon>
        <taxon>Sphingomonadaceae</taxon>
        <taxon>Sphingomonas</taxon>
    </lineage>
</organism>
<keyword evidence="7" id="KW-1185">Reference proteome</keyword>
<comment type="similarity">
    <text evidence="1">Belongs to the LysR transcriptional regulatory family.</text>
</comment>
<feature type="domain" description="HTH lysR-type" evidence="5">
    <location>
        <begin position="13"/>
        <end position="64"/>
    </location>
</feature>
<dbReference type="PROSITE" id="PS50931">
    <property type="entry name" value="HTH_LYSR"/>
    <property type="match status" value="1"/>
</dbReference>
<dbReference type="PANTHER" id="PTHR30346:SF28">
    <property type="entry name" value="HTH-TYPE TRANSCRIPTIONAL REGULATOR CYNR"/>
    <property type="match status" value="1"/>
</dbReference>
<dbReference type="Pfam" id="PF03466">
    <property type="entry name" value="LysR_substrate"/>
    <property type="match status" value="1"/>
</dbReference>
<keyword evidence="3" id="KW-0238">DNA-binding</keyword>
<proteinExistence type="inferred from homology"/>
<dbReference type="GO" id="GO:0032993">
    <property type="term" value="C:protein-DNA complex"/>
    <property type="evidence" value="ECO:0007669"/>
    <property type="project" value="TreeGrafter"/>
</dbReference>
<dbReference type="Proteomes" id="UP000218323">
    <property type="component" value="Unassembled WGS sequence"/>
</dbReference>
<dbReference type="FunFam" id="1.10.10.10:FF:000001">
    <property type="entry name" value="LysR family transcriptional regulator"/>
    <property type="match status" value="1"/>
</dbReference>
<accession>A0A2A4IA50</accession>
<keyword evidence="4" id="KW-0804">Transcription</keyword>
<dbReference type="PRINTS" id="PR00039">
    <property type="entry name" value="HTHLYSR"/>
</dbReference>
<dbReference type="GO" id="GO:0003700">
    <property type="term" value="F:DNA-binding transcription factor activity"/>
    <property type="evidence" value="ECO:0007669"/>
    <property type="project" value="InterPro"/>
</dbReference>
<dbReference type="Gene3D" id="1.10.10.10">
    <property type="entry name" value="Winged helix-like DNA-binding domain superfamily/Winged helix DNA-binding domain"/>
    <property type="match status" value="1"/>
</dbReference>
<dbReference type="AlphaFoldDB" id="A0A2A4IA50"/>
<evidence type="ECO:0000256" key="3">
    <source>
        <dbReference type="ARBA" id="ARBA00023125"/>
    </source>
</evidence>
<dbReference type="SUPFAM" id="SSF46785">
    <property type="entry name" value="Winged helix' DNA-binding domain"/>
    <property type="match status" value="1"/>
</dbReference>
<evidence type="ECO:0000313" key="6">
    <source>
        <dbReference type="EMBL" id="PCG15028.1"/>
    </source>
</evidence>
<evidence type="ECO:0000259" key="5">
    <source>
        <dbReference type="PROSITE" id="PS50931"/>
    </source>
</evidence>
<dbReference type="PANTHER" id="PTHR30346">
    <property type="entry name" value="TRANSCRIPTIONAL DUAL REGULATOR HCAR-RELATED"/>
    <property type="match status" value="1"/>
</dbReference>
<dbReference type="InterPro" id="IPR036390">
    <property type="entry name" value="WH_DNA-bd_sf"/>
</dbReference>